<feature type="compositionally biased region" description="Basic and acidic residues" evidence="1">
    <location>
        <begin position="1129"/>
        <end position="1167"/>
    </location>
</feature>
<gene>
    <name evidence="3" type="ORF">FDP41_006536</name>
</gene>
<accession>A0A6A5BKC3</accession>
<dbReference type="VEuPathDB" id="AmoebaDB:FDP41_006536"/>
<proteinExistence type="predicted"/>
<feature type="region of interest" description="Disordered" evidence="1">
    <location>
        <begin position="909"/>
        <end position="931"/>
    </location>
</feature>
<comment type="caution">
    <text evidence="3">The sequence shown here is derived from an EMBL/GenBank/DDBJ whole genome shotgun (WGS) entry which is preliminary data.</text>
</comment>
<feature type="compositionally biased region" description="Acidic residues" evidence="1">
    <location>
        <begin position="47"/>
        <end position="71"/>
    </location>
</feature>
<dbReference type="GO" id="GO:0000785">
    <property type="term" value="C:chromatin"/>
    <property type="evidence" value="ECO:0007669"/>
    <property type="project" value="TreeGrafter"/>
</dbReference>
<dbReference type="PROSITE" id="PS51425">
    <property type="entry name" value="SCD"/>
    <property type="match status" value="1"/>
</dbReference>
<dbReference type="Pfam" id="PF08514">
    <property type="entry name" value="STAG"/>
    <property type="match status" value="1"/>
</dbReference>
<dbReference type="GO" id="GO:0008278">
    <property type="term" value="C:cohesin complex"/>
    <property type="evidence" value="ECO:0007669"/>
    <property type="project" value="TreeGrafter"/>
</dbReference>
<feature type="compositionally biased region" description="Acidic residues" evidence="1">
    <location>
        <begin position="918"/>
        <end position="928"/>
    </location>
</feature>
<evidence type="ECO:0000256" key="1">
    <source>
        <dbReference type="SAM" id="MobiDB-lite"/>
    </source>
</evidence>
<feature type="compositionally biased region" description="Basic residues" evidence="1">
    <location>
        <begin position="1"/>
        <end position="14"/>
    </location>
</feature>
<evidence type="ECO:0000313" key="3">
    <source>
        <dbReference type="EMBL" id="KAF0974504.1"/>
    </source>
</evidence>
<dbReference type="Pfam" id="PF21581">
    <property type="entry name" value="SCD"/>
    <property type="match status" value="1"/>
</dbReference>
<dbReference type="InterPro" id="IPR016024">
    <property type="entry name" value="ARM-type_fold"/>
</dbReference>
<dbReference type="OMA" id="FGWMLND"/>
<dbReference type="GeneID" id="68113754"/>
<dbReference type="GO" id="GO:0005634">
    <property type="term" value="C:nucleus"/>
    <property type="evidence" value="ECO:0007669"/>
    <property type="project" value="TreeGrafter"/>
</dbReference>
<dbReference type="VEuPathDB" id="AmoebaDB:NfTy_089200"/>
<dbReference type="EMBL" id="VFQX01000052">
    <property type="protein sequence ID" value="KAF0974504.1"/>
    <property type="molecule type" value="Genomic_DNA"/>
</dbReference>
<reference evidence="3 4" key="1">
    <citation type="journal article" date="2019" name="Sci. Rep.">
        <title>Nanopore sequencing improves the draft genome of the human pathogenic amoeba Naegleria fowleri.</title>
        <authorList>
            <person name="Liechti N."/>
            <person name="Schurch N."/>
            <person name="Bruggmann R."/>
            <person name="Wittwer M."/>
        </authorList>
    </citation>
    <scope>NUCLEOTIDE SEQUENCE [LARGE SCALE GENOMIC DNA]</scope>
    <source>
        <strain evidence="3 4">ATCC 30894</strain>
    </source>
</reference>
<dbReference type="InterPro" id="IPR013721">
    <property type="entry name" value="STAG"/>
</dbReference>
<dbReference type="GO" id="GO:0003682">
    <property type="term" value="F:chromatin binding"/>
    <property type="evidence" value="ECO:0007669"/>
    <property type="project" value="TreeGrafter"/>
</dbReference>
<dbReference type="Proteomes" id="UP000444721">
    <property type="component" value="Unassembled WGS sequence"/>
</dbReference>
<name>A0A6A5BKC3_NAEFO</name>
<feature type="region of interest" description="Disordered" evidence="1">
    <location>
        <begin position="1"/>
        <end position="135"/>
    </location>
</feature>
<feature type="compositionally biased region" description="Acidic residues" evidence="1">
    <location>
        <begin position="27"/>
        <end position="37"/>
    </location>
</feature>
<feature type="compositionally biased region" description="Basic residues" evidence="1">
    <location>
        <begin position="84"/>
        <end position="109"/>
    </location>
</feature>
<dbReference type="VEuPathDB" id="AmoebaDB:NF0022210"/>
<organism evidence="3 4">
    <name type="scientific">Naegleria fowleri</name>
    <name type="common">Brain eating amoeba</name>
    <dbReference type="NCBI Taxonomy" id="5763"/>
    <lineage>
        <taxon>Eukaryota</taxon>
        <taxon>Discoba</taxon>
        <taxon>Heterolobosea</taxon>
        <taxon>Tetramitia</taxon>
        <taxon>Eutetramitia</taxon>
        <taxon>Vahlkampfiidae</taxon>
        <taxon>Naegleria</taxon>
    </lineage>
</organism>
<feature type="region of interest" description="Disordered" evidence="1">
    <location>
        <begin position="1126"/>
        <end position="1192"/>
    </location>
</feature>
<dbReference type="AlphaFoldDB" id="A0A6A5BKC3"/>
<dbReference type="RefSeq" id="XP_044559217.1">
    <property type="nucleotide sequence ID" value="XM_044710182.1"/>
</dbReference>
<dbReference type="Pfam" id="PF24571">
    <property type="entry name" value="HEAT_SCC3-SA"/>
    <property type="match status" value="1"/>
</dbReference>
<dbReference type="InterPro" id="IPR020839">
    <property type="entry name" value="SCD"/>
</dbReference>
<evidence type="ECO:0000259" key="2">
    <source>
        <dbReference type="PROSITE" id="PS51425"/>
    </source>
</evidence>
<evidence type="ECO:0000313" key="4">
    <source>
        <dbReference type="Proteomes" id="UP000444721"/>
    </source>
</evidence>
<protein>
    <recommendedName>
        <fullName evidence="2">SCD domain-containing protein</fullName>
    </recommendedName>
</protein>
<feature type="domain" description="SCD" evidence="2">
    <location>
        <begin position="361"/>
        <end position="446"/>
    </location>
</feature>
<dbReference type="SUPFAM" id="SSF48371">
    <property type="entry name" value="ARM repeat"/>
    <property type="match status" value="1"/>
</dbReference>
<dbReference type="InterPro" id="IPR056396">
    <property type="entry name" value="HEAT_SCC3-SA"/>
</dbReference>
<dbReference type="InterPro" id="IPR039662">
    <property type="entry name" value="Cohesin_Scc3/SA"/>
</dbReference>
<dbReference type="PANTHER" id="PTHR11199">
    <property type="entry name" value="STROMAL ANTIGEN"/>
    <property type="match status" value="1"/>
</dbReference>
<feature type="compositionally biased region" description="Acidic residues" evidence="1">
    <location>
        <begin position="1168"/>
        <end position="1185"/>
    </location>
</feature>
<dbReference type="GO" id="GO:0007062">
    <property type="term" value="P:sister chromatid cohesion"/>
    <property type="evidence" value="ECO:0007669"/>
    <property type="project" value="UniProtKB-ARBA"/>
</dbReference>
<dbReference type="OrthoDB" id="498590at2759"/>
<dbReference type="PANTHER" id="PTHR11199:SF0">
    <property type="entry name" value="LD34181P-RELATED"/>
    <property type="match status" value="1"/>
</dbReference>
<keyword evidence="4" id="KW-1185">Reference proteome</keyword>
<sequence length="1192" mass="137181">MPRKKTSTNSKKPKASSESGKRKRRDEEEEEEESDSDQEVRVVISDVSDDEEQSAASEPEEPSSEEDDAFKEDERDQDFQPPRTSRKKSTSTRKKKKDTSTTPKKKKLKTGSSSKKSKSSDSTTKKKKKAKKEELEEDMVVLNEDKESLFATVRQESSAIRDTVDSWQERFETSKSKATVELIVFVLHSSGAKGDLVFNEKKLKSEDSKTIQKVIDDIIEKFLPDKLQVYPIINNHPSLKHFRKNFCEFWNTFVDVAKEGGQLYDKFIQEHFLRWLTFMTTSTCRAVRHTASLAIYQIASAVIEAKKSESKQLAKLQKQSKAAAKSKDKKKEKELSAMCEQYQDKTNTLEKIAADIFAQVFTKRYRDSCDDIRALSLLQASEWIIESPDQFLNDNSLKYFGWMLNDTEESVRKVDIQILDKFYSKKDWKDQLANFTKQYSGRFVDLTNDVSVSVAVEALKFLTTLLQNGYLNSSQIDTVSKMIFDEVASIRFYAGKFVYHYLLSKNEKEASKSKKHAKKGGVSLENILDFISEHAENYPMAAYYLVDTLWSTSDEVLRDYKTICSMINDEEGDALTLIKLLNASIKKLKGQLTSVTNASDNVKVSNKSKLSTKETEEEVEEITGVLAPSLSAMIDKYRTEPEIVSELVEIPQFLDLKSYPESHFSKLLKSLKEVLNKSVTPYVYEQVAKTFKYLIKDHDDYPLKSEAEVQYNELMRETSSQLKDAVRALQNEEEPTSDILATLNRIRAFSKVVGTSQVISDDVLLEDLHKILDSKVTEIEMSQKDETQTNEEVDEVTPLIINIIFDDLYWSLQDVLVAKGDSRKQLEKKYFIKQENLAKQLFYILENGKVTSSVTRTSYSLLSNMFIMTSPVVVGSGALVMVLGKERMAILTKYLQKAMDSLQKEYSKYDKKPKKKDDEEEGTEEDEEEKKARLEKLKVVRTLLSDTLLGLSRAIIAKAISDDFASHILSYFVRTKIPIVEEIVKRFHHELKNSNEEKLWEYEFGALKILHSEYLDKVEQEEEKSVLKRAIKDIEELGSRLSKSHFPGKDVKHIETLVQHTINFVFDDINQNHTFLLGIMKYRLKAIPDTKRKEFLATVTRKMDQMEDVDKAAKENVESFKELLTVKTSSKEKSDETDDEREKEPEEEKSQREEQAEHQEDDNKMRDEDDTQISETKENEEDEELISSKPRK</sequence>